<feature type="signal peptide" evidence="1">
    <location>
        <begin position="1"/>
        <end position="27"/>
    </location>
</feature>
<proteinExistence type="predicted"/>
<sequence>MKTQDFKASVFIAGSAVLLLSLIPAGAAISEDTSQQALDTIANFADRLCQTVPIDIQSSRVELNGSAKAELAGVIKKLANFGVDGAGKYSTDESKNVLQKDLAQTLQGSRDCRLQVWNDLKTKFNIGNVQPPAACRDRSHGVENYRREYDVTQTSPMMGGGFDQPRWCQQAIAQLQSQNADNEYSVRGSSENSHSTCPPLNCPQYQYTCTIHVKADPIYVEKVSPACK</sequence>
<comment type="caution">
    <text evidence="2">The sequence shown here is derived from an EMBL/GenBank/DDBJ whole genome shotgun (WGS) entry which is preliminary data.</text>
</comment>
<evidence type="ECO:0000313" key="3">
    <source>
        <dbReference type="Proteomes" id="UP000198263"/>
    </source>
</evidence>
<evidence type="ECO:0000256" key="1">
    <source>
        <dbReference type="SAM" id="SignalP"/>
    </source>
</evidence>
<keyword evidence="3" id="KW-1185">Reference proteome</keyword>
<dbReference type="EMBL" id="FCNV02000027">
    <property type="protein sequence ID" value="SAL52440.1"/>
    <property type="molecule type" value="Genomic_DNA"/>
</dbReference>
<reference evidence="2 3" key="1">
    <citation type="submission" date="2016-01" db="EMBL/GenBank/DDBJ databases">
        <authorList>
            <person name="Peeters C."/>
        </authorList>
    </citation>
    <scope>NUCLEOTIDE SEQUENCE [LARGE SCALE GENOMIC DNA]</scope>
    <source>
        <strain evidence="2">LMG 29315</strain>
    </source>
</reference>
<evidence type="ECO:0000313" key="2">
    <source>
        <dbReference type="EMBL" id="SAL52440.1"/>
    </source>
</evidence>
<organism evidence="2 3">
    <name type="scientific">Caballeronia concitans</name>
    <dbReference type="NCBI Taxonomy" id="1777133"/>
    <lineage>
        <taxon>Bacteria</taxon>
        <taxon>Pseudomonadati</taxon>
        <taxon>Pseudomonadota</taxon>
        <taxon>Betaproteobacteria</taxon>
        <taxon>Burkholderiales</taxon>
        <taxon>Burkholderiaceae</taxon>
        <taxon>Caballeronia</taxon>
    </lineage>
</organism>
<name>A0A658R684_9BURK</name>
<accession>A0A658R684</accession>
<protein>
    <recommendedName>
        <fullName evidence="4">Lipoprotein</fullName>
    </recommendedName>
</protein>
<feature type="chain" id="PRO_5024936726" description="Lipoprotein" evidence="1">
    <location>
        <begin position="28"/>
        <end position="228"/>
    </location>
</feature>
<keyword evidence="1" id="KW-0732">Signal</keyword>
<dbReference type="RefSeq" id="WP_143754712.1">
    <property type="nucleotide sequence ID" value="NZ_FCNV02000027.1"/>
</dbReference>
<dbReference type="Proteomes" id="UP000198263">
    <property type="component" value="Unassembled WGS sequence"/>
</dbReference>
<dbReference type="OrthoDB" id="122332at2"/>
<dbReference type="AlphaFoldDB" id="A0A658R684"/>
<gene>
    <name evidence="2" type="ORF">AWB72_05584</name>
</gene>
<evidence type="ECO:0008006" key="4">
    <source>
        <dbReference type="Google" id="ProtNLM"/>
    </source>
</evidence>